<dbReference type="RefSeq" id="WP_198688567.1">
    <property type="nucleotide sequence ID" value="NZ_CAWPUD010000017.1"/>
</dbReference>
<accession>A0ABS0U4T1</accession>
<keyword evidence="2" id="KW-1185">Reference proteome</keyword>
<comment type="caution">
    <text evidence="1">The sequence shown here is derived from an EMBL/GenBank/DDBJ whole genome shotgun (WGS) entry which is preliminary data.</text>
</comment>
<evidence type="ECO:0000313" key="1">
    <source>
        <dbReference type="EMBL" id="MBI6547770.1"/>
    </source>
</evidence>
<gene>
    <name evidence="1" type="ORF">H8A87_03280</name>
</gene>
<sequence>MNEKDAWDKFRRATRQCWASRAIDRMSKTMTERAEEGVSKIIYDFNKTECYDDSPNLHFNMRTITDDLRNSLGKFTNEELEFAKSFKSKEFYIVHVSDKYLIDNLNNSKKDLNLYSRVRLEEKKISFNKYNSSVKDISRLGNDDYVFFSLEVGIIPKKTKSVFGNYFYRIRYSGDNISLMHSSMVLFDNLMPKKHLGQPFCCKRLFERLKISDSSKAQFRARKLCRGKSSFSGFYHSLNGLLYSIIHVIRELENEDDKKELLSARSDEEINLIINGLFRPEVRVPRMIGFVEGSYQVTKYNLS</sequence>
<dbReference type="EMBL" id="JACOII010000020">
    <property type="protein sequence ID" value="MBI6547770.1"/>
    <property type="molecule type" value="Genomic_DNA"/>
</dbReference>
<dbReference type="Proteomes" id="UP000696184">
    <property type="component" value="Unassembled WGS sequence"/>
</dbReference>
<organism evidence="1 2">
    <name type="scientific">Xenorhabdus lircayensis</name>
    <dbReference type="NCBI Taxonomy" id="2763499"/>
    <lineage>
        <taxon>Bacteria</taxon>
        <taxon>Pseudomonadati</taxon>
        <taxon>Pseudomonadota</taxon>
        <taxon>Gammaproteobacteria</taxon>
        <taxon>Enterobacterales</taxon>
        <taxon>Morganellaceae</taxon>
        <taxon>Xenorhabdus</taxon>
    </lineage>
</organism>
<proteinExistence type="predicted"/>
<name>A0ABS0U4T1_9GAMM</name>
<protein>
    <recommendedName>
        <fullName evidence="3">Type III secretion system effector and immunogenic protein OspC2</fullName>
    </recommendedName>
</protein>
<evidence type="ECO:0000313" key="2">
    <source>
        <dbReference type="Proteomes" id="UP000696184"/>
    </source>
</evidence>
<evidence type="ECO:0008006" key="3">
    <source>
        <dbReference type="Google" id="ProtNLM"/>
    </source>
</evidence>
<reference evidence="1 2" key="1">
    <citation type="submission" date="2020-08" db="EMBL/GenBank/DDBJ databases">
        <title>Description of Xenorhabdus lircayensis sp. nov., the symbiotic bacterium associated with the entomopathogenic nematode Steirnernema unicornum.</title>
        <authorList>
            <person name="Castaneda-Alvarez C."/>
            <person name="Prodan S."/>
            <person name="Zamorano A."/>
            <person name="San-Blas E."/>
            <person name="Aballay E."/>
        </authorList>
    </citation>
    <scope>NUCLEOTIDE SEQUENCE [LARGE SCALE GENOMIC DNA]</scope>
    <source>
        <strain evidence="1 2">VLS</strain>
    </source>
</reference>